<dbReference type="GO" id="GO:0005737">
    <property type="term" value="C:cytoplasm"/>
    <property type="evidence" value="ECO:0007669"/>
    <property type="project" value="TreeGrafter"/>
</dbReference>
<accession>A0A1L6MYA8</accession>
<dbReference type="SUPFAM" id="SSF56300">
    <property type="entry name" value="Metallo-dependent phosphatases"/>
    <property type="match status" value="1"/>
</dbReference>
<dbReference type="OrthoDB" id="9807890at2"/>
<proteinExistence type="predicted"/>
<name>A0A1L6MYA8_9BACT</name>
<dbReference type="Proteomes" id="UP000185544">
    <property type="component" value="Chromosome"/>
</dbReference>
<dbReference type="Pfam" id="PF00149">
    <property type="entry name" value="Metallophos"/>
    <property type="match status" value="1"/>
</dbReference>
<organism evidence="2 3">
    <name type="scientific">Pajaroellobacter abortibovis</name>
    <dbReference type="NCBI Taxonomy" id="1882918"/>
    <lineage>
        <taxon>Bacteria</taxon>
        <taxon>Pseudomonadati</taxon>
        <taxon>Myxococcota</taxon>
        <taxon>Polyangia</taxon>
        <taxon>Polyangiales</taxon>
        <taxon>Polyangiaceae</taxon>
    </lineage>
</organism>
<dbReference type="PANTHER" id="PTHR42850:SF4">
    <property type="entry name" value="ZINC-DEPENDENT ENDOPOLYPHOSPHATASE"/>
    <property type="match status" value="1"/>
</dbReference>
<dbReference type="RefSeq" id="WP_075277160.1">
    <property type="nucleotide sequence ID" value="NZ_CP016908.1"/>
</dbReference>
<evidence type="ECO:0000259" key="1">
    <source>
        <dbReference type="Pfam" id="PF00149"/>
    </source>
</evidence>
<dbReference type="Gene3D" id="3.60.21.10">
    <property type="match status" value="1"/>
</dbReference>
<keyword evidence="3" id="KW-1185">Reference proteome</keyword>
<dbReference type="InterPro" id="IPR050126">
    <property type="entry name" value="Ap4A_hydrolase"/>
</dbReference>
<protein>
    <recommendedName>
        <fullName evidence="1">Calcineurin-like phosphoesterase domain-containing protein</fullName>
    </recommendedName>
</protein>
<evidence type="ECO:0000313" key="3">
    <source>
        <dbReference type="Proteomes" id="UP000185544"/>
    </source>
</evidence>
<gene>
    <name evidence="2" type="ORF">BCY86_07240</name>
</gene>
<reference evidence="2 3" key="1">
    <citation type="submission" date="2016-08" db="EMBL/GenBank/DDBJ databases">
        <title>Identification and validation of antigenic proteins from Pajaroellobacter abortibovis using de-novo genome sequence assembly and reverse vaccinology.</title>
        <authorList>
            <person name="Welly B.T."/>
            <person name="Miller M.R."/>
            <person name="Stott J.L."/>
            <person name="Blanchard M.T."/>
            <person name="Islas-Trejo A.D."/>
            <person name="O'Rourke S.M."/>
            <person name="Young A.E."/>
            <person name="Medrano J.F."/>
            <person name="Van Eenennaam A.L."/>
        </authorList>
    </citation>
    <scope>NUCLEOTIDE SEQUENCE [LARGE SCALE GENOMIC DNA]</scope>
    <source>
        <strain evidence="2 3">BTF92-0548A/99-0131</strain>
    </source>
</reference>
<dbReference type="GO" id="GO:0000298">
    <property type="term" value="F:endopolyphosphatase activity"/>
    <property type="evidence" value="ECO:0007669"/>
    <property type="project" value="TreeGrafter"/>
</dbReference>
<dbReference type="AlphaFoldDB" id="A0A1L6MYA8"/>
<dbReference type="KEGG" id="pabo:BCY86_07240"/>
<dbReference type="InterPro" id="IPR029052">
    <property type="entry name" value="Metallo-depent_PP-like"/>
</dbReference>
<dbReference type="GO" id="GO:0006798">
    <property type="term" value="P:polyphosphate catabolic process"/>
    <property type="evidence" value="ECO:0007669"/>
    <property type="project" value="TreeGrafter"/>
</dbReference>
<dbReference type="STRING" id="1882918.BCY86_07240"/>
<dbReference type="EMBL" id="CP016908">
    <property type="protein sequence ID" value="APS00492.1"/>
    <property type="molecule type" value="Genomic_DNA"/>
</dbReference>
<dbReference type="PANTHER" id="PTHR42850">
    <property type="entry name" value="METALLOPHOSPHOESTERASE"/>
    <property type="match status" value="1"/>
</dbReference>
<sequence length="239" mass="26364">MNRTIVVGDVHGCRKELEALLEQVAFTSSDKLVFVGDLIARGPDSRGVLQVARQVEAVVVRGNHEAKLLAWRSHSPENRSSPLIQLSPMHLAIAQELTEADWALLESTSLWHNLPEHELLIVHAGLLPGLPVEQQEPWTLLHIRGLTPQGTPCAEKQNQRWWGAAYQGPPHVVFGHNAFSEPQIHAWATGIDTGCVYGGKLTALVLSQGEKLPRGEQVKELLISYTAAQAYCPRRGLRP</sequence>
<evidence type="ECO:0000313" key="2">
    <source>
        <dbReference type="EMBL" id="APS00492.1"/>
    </source>
</evidence>
<dbReference type="InterPro" id="IPR004843">
    <property type="entry name" value="Calcineurin-like_PHP"/>
</dbReference>
<feature type="domain" description="Calcineurin-like phosphoesterase" evidence="1">
    <location>
        <begin position="3"/>
        <end position="180"/>
    </location>
</feature>
<dbReference type="GO" id="GO:0016791">
    <property type="term" value="F:phosphatase activity"/>
    <property type="evidence" value="ECO:0007669"/>
    <property type="project" value="TreeGrafter"/>
</dbReference>